<keyword evidence="8" id="KW-0282">Flagellum</keyword>
<keyword evidence="8" id="KW-0969">Cilium</keyword>
<dbReference type="Pfam" id="PF00669">
    <property type="entry name" value="Flagellin_N"/>
    <property type="match status" value="1"/>
</dbReference>
<dbReference type="Gene3D" id="3.30.70.2120">
    <property type="match status" value="1"/>
</dbReference>
<dbReference type="InterPro" id="IPR001029">
    <property type="entry name" value="Flagellin_N"/>
</dbReference>
<dbReference type="InterPro" id="IPR046358">
    <property type="entry name" value="Flagellin_C"/>
</dbReference>
<feature type="coiled-coil region" evidence="5">
    <location>
        <begin position="100"/>
        <end position="127"/>
    </location>
</feature>
<dbReference type="SUPFAM" id="SSF64518">
    <property type="entry name" value="Phase 1 flagellin"/>
    <property type="match status" value="2"/>
</dbReference>
<feature type="domain" description="Flagellin C-terminal" evidence="7">
    <location>
        <begin position="799"/>
        <end position="883"/>
    </location>
</feature>
<evidence type="ECO:0000256" key="1">
    <source>
        <dbReference type="ARBA" id="ARBA00005709"/>
    </source>
</evidence>
<dbReference type="GO" id="GO:0005198">
    <property type="term" value="F:structural molecule activity"/>
    <property type="evidence" value="ECO:0007669"/>
    <property type="project" value="UniProtKB-UniRule"/>
</dbReference>
<dbReference type="AlphaFoldDB" id="A0A800MYZ5"/>
<dbReference type="Gene3D" id="6.10.10.10">
    <property type="entry name" value="Flagellar export chaperone, C-terminal domain"/>
    <property type="match status" value="1"/>
</dbReference>
<keyword evidence="8" id="KW-0966">Cell projection</keyword>
<dbReference type="PANTHER" id="PTHR42792">
    <property type="entry name" value="FLAGELLIN"/>
    <property type="match status" value="1"/>
</dbReference>
<evidence type="ECO:0000256" key="3">
    <source>
        <dbReference type="ARBA" id="ARBA00023143"/>
    </source>
</evidence>
<dbReference type="EMBL" id="VDEM01000008">
    <property type="protein sequence ID" value="KAF0825029.1"/>
    <property type="molecule type" value="Genomic_DNA"/>
</dbReference>
<dbReference type="RefSeq" id="WP_413226632.1">
    <property type="nucleotide sequence ID" value="NZ_JBALOT010000074.1"/>
</dbReference>
<reference evidence="8 9" key="1">
    <citation type="journal article" date="2020" name="G3 (Bethesda)">
        <title>Whole Genome Sequencing and Comparative Genomics of Two Nematicidal Bacillus Strains Reveals a Wide Range of Possible Virulence Factors.</title>
        <authorList>
            <person name="Susic N."/>
            <person name="Janezic S."/>
            <person name="Rupnik M."/>
            <person name="Geric Stare B."/>
        </authorList>
    </citation>
    <scope>NUCLEOTIDE SEQUENCE [LARGE SCALE GENOMIC DNA]</scope>
    <source>
        <strain evidence="8 9">I-1582</strain>
    </source>
</reference>
<proteinExistence type="inferred from homology"/>
<dbReference type="GO" id="GO:0009288">
    <property type="term" value="C:bacterial-type flagellum"/>
    <property type="evidence" value="ECO:0007669"/>
    <property type="project" value="UniProtKB-SubCell"/>
</dbReference>
<evidence type="ECO:0000256" key="2">
    <source>
        <dbReference type="ARBA" id="ARBA00020110"/>
    </source>
</evidence>
<organism evidence="8 9">
    <name type="scientific">Cytobacillus firmus</name>
    <name type="common">Bacillus firmus</name>
    <dbReference type="NCBI Taxonomy" id="1399"/>
    <lineage>
        <taxon>Bacteria</taxon>
        <taxon>Bacillati</taxon>
        <taxon>Bacillota</taxon>
        <taxon>Bacilli</taxon>
        <taxon>Bacillales</taxon>
        <taxon>Bacillaceae</taxon>
        <taxon>Cytobacillus</taxon>
    </lineage>
</organism>
<evidence type="ECO:0000259" key="7">
    <source>
        <dbReference type="Pfam" id="PF00700"/>
    </source>
</evidence>
<dbReference type="Proteomes" id="UP000465778">
    <property type="component" value="Unassembled WGS sequence"/>
</dbReference>
<dbReference type="Pfam" id="PF00700">
    <property type="entry name" value="Flagellin_C"/>
    <property type="match status" value="1"/>
</dbReference>
<evidence type="ECO:0000259" key="6">
    <source>
        <dbReference type="Pfam" id="PF00669"/>
    </source>
</evidence>
<comment type="similarity">
    <text evidence="1 4">Belongs to the bacterial flagellin family.</text>
</comment>
<sequence>MRINNNIQALNAYRNLSSNQMNTSRNLERLSSGMRINRAADDAAGLAISEKMRAQIRGLQMAERNSLDGISLIQTAEGALTEVHSMLHRMRELAVQAANDTNTETDRKEIQKEIDQLTSEINRIGNATEFNSKKLLNGGATKIAPEVDKAGVALAAGEVKFETLTTSIEGGGQVSAVTPDQTSTQERLAEYTVTVPGYTNGSNETFTLDFNGDNTPDVTLTEGTQFTGAGAAGTDGDAIATYLNSNPPFNTDWEAAGNGDGTITIKARTGQASAGAQGNNLDVGGTVTPAPTISRDIDGVTEQQGQYSFTINKKFTEGEVLTVNGIDYTFTAGGTGAREIDITVNNTKELQAAALLTKIQTEDGRFPSGGSVTGATIQLVEDANGITGTPLADPGITNGVVEQPGKYTLEISEMFIPGEQIEIAGENLTFGNESGQVQVGNTLSEQASNIKAAIQANSALGNRFNVSVVDNKITLTEKTGQATGVDPQVGRVGNTEGTLFFNQISVADGSTVKAKYEIDITNIFRENEVVYLGGEQLKGVTGAASASAGEFSVDGNARDQANSLMQAISATSLGSTYNVSIAGSRITLEEKSFGAETAPLTKPETDLVAAIPGEFSFSIERATVGQSYTIDGIEIEVVNDSTNYNDAVNTGSAMRHSDILSEQANNLRNAIERNPILGAKYFVEGTGNDVVLMQRPGFESAVLPQIMLSNAGDGDVFKSNLQIGPNQSQIMTVELNDIRSPKLGISTTDPRTKIVDINGDVIEGAAFNVIKNVTNGLSDGAVEYSIDVTSHDKASAAIKLFDTAIERVNGERASLGALQNRLEHTINNLKVTHENLSSSESRIRDADMALEMTSFTKNNILNQSAQAMLAQANQLPQGVLQLLQG</sequence>
<dbReference type="Gene3D" id="1.20.1330.10">
    <property type="entry name" value="f41 fragment of flagellin, N-terminal domain"/>
    <property type="match status" value="2"/>
</dbReference>
<accession>A0A800MYZ5</accession>
<comment type="subcellular location">
    <subcellularLocation>
        <location evidence="4">Secreted</location>
    </subcellularLocation>
    <subcellularLocation>
        <location evidence="4">Bacterial flagellum</location>
    </subcellularLocation>
</comment>
<comment type="function">
    <text evidence="4">Flagellin is the subunit protein which polymerizes to form the filaments of bacterial flagella.</text>
</comment>
<keyword evidence="5" id="KW-0175">Coiled coil</keyword>
<evidence type="ECO:0000256" key="5">
    <source>
        <dbReference type="SAM" id="Coils"/>
    </source>
</evidence>
<dbReference type="PANTHER" id="PTHR42792:SF2">
    <property type="entry name" value="FLAGELLIN"/>
    <property type="match status" value="1"/>
</dbReference>
<keyword evidence="3 4" id="KW-0975">Bacterial flagellum</keyword>
<dbReference type="GO" id="GO:0005576">
    <property type="term" value="C:extracellular region"/>
    <property type="evidence" value="ECO:0007669"/>
    <property type="project" value="UniProtKB-SubCell"/>
</dbReference>
<feature type="domain" description="Flagellin N-terminal" evidence="6">
    <location>
        <begin position="3"/>
        <end position="139"/>
    </location>
</feature>
<evidence type="ECO:0000313" key="8">
    <source>
        <dbReference type="EMBL" id="KAF0825029.1"/>
    </source>
</evidence>
<evidence type="ECO:0000313" key="9">
    <source>
        <dbReference type="Proteomes" id="UP000465778"/>
    </source>
</evidence>
<protein>
    <recommendedName>
        <fullName evidence="2 4">Flagellin</fullName>
    </recommendedName>
</protein>
<dbReference type="PRINTS" id="PR00207">
    <property type="entry name" value="FLAGELLIN"/>
</dbReference>
<name>A0A800MYZ5_CYTFI</name>
<gene>
    <name evidence="8" type="ORF">KIS1582_1231</name>
</gene>
<keyword evidence="4" id="KW-0964">Secreted</keyword>
<dbReference type="InterPro" id="IPR042187">
    <property type="entry name" value="Flagellin_C_sub2"/>
</dbReference>
<dbReference type="InterPro" id="IPR001492">
    <property type="entry name" value="Flagellin"/>
</dbReference>
<evidence type="ECO:0000256" key="4">
    <source>
        <dbReference type="RuleBase" id="RU362073"/>
    </source>
</evidence>
<comment type="caution">
    <text evidence="8">The sequence shown here is derived from an EMBL/GenBank/DDBJ whole genome shotgun (WGS) entry which is preliminary data.</text>
</comment>